<reference evidence="2 3" key="1">
    <citation type="submission" date="2021-04" db="EMBL/GenBank/DDBJ databases">
        <title>The genome sequence of type strain Ideonella paludis KCTC 32238.</title>
        <authorList>
            <person name="Liu Y."/>
        </authorList>
    </citation>
    <scope>NUCLEOTIDE SEQUENCE [LARGE SCALE GENOMIC DNA]</scope>
    <source>
        <strain evidence="2 3">KCTC 32238</strain>
    </source>
</reference>
<dbReference type="EMBL" id="JAGQDG010000001">
    <property type="protein sequence ID" value="MBQ0933833.1"/>
    <property type="molecule type" value="Genomic_DNA"/>
</dbReference>
<dbReference type="RefSeq" id="WP_210805170.1">
    <property type="nucleotide sequence ID" value="NZ_JAGQDG010000001.1"/>
</dbReference>
<sequence>MLYLPLSDNAARQAIDATAIFQEWRVAQRDASRFSGGMYFKREGDYEYLVRTRSDNRQQRLGRRDPTTEAQWAAFTQGKQQAQERLTALAQALREAERMNKALKVGRVPTLVVDLMNELERSGLAPYFTVVGTHAMYAYEAAASVRFQAAALATQDVDLLWDVRKRVQFFSTMGQLDTSVLGVLQRVDPSFRRMEGQLESAINNRGFAVDFLRRMAQADDPHPVRFSSDEDDLWPVQAKQAEQFLQAPRYEVPVVSVTGRMALMSTVKPSIFVAFKRWLSELADRPPAKRRRDRLQADTVQRLLDESLLLDIATS</sequence>
<gene>
    <name evidence="2" type="ORF">KAK11_00735</name>
</gene>
<comment type="caution">
    <text evidence="2">The sequence shown here is derived from an EMBL/GenBank/DDBJ whole genome shotgun (WGS) entry which is preliminary data.</text>
</comment>
<dbReference type="InterPro" id="IPR058575">
    <property type="entry name" value="NTP_transf_8_dom"/>
</dbReference>
<proteinExistence type="predicted"/>
<evidence type="ECO:0000259" key="1">
    <source>
        <dbReference type="Pfam" id="PF12281"/>
    </source>
</evidence>
<protein>
    <recommendedName>
        <fullName evidence="1">Nucleotidyltransferase-like domain-containing protein</fullName>
    </recommendedName>
</protein>
<dbReference type="Proteomes" id="UP000672097">
    <property type="component" value="Unassembled WGS sequence"/>
</dbReference>
<dbReference type="Pfam" id="PF12281">
    <property type="entry name" value="NTP_transf_8"/>
    <property type="match status" value="1"/>
</dbReference>
<organism evidence="2 3">
    <name type="scientific">Ideonella paludis</name>
    <dbReference type="NCBI Taxonomy" id="1233411"/>
    <lineage>
        <taxon>Bacteria</taxon>
        <taxon>Pseudomonadati</taxon>
        <taxon>Pseudomonadota</taxon>
        <taxon>Betaproteobacteria</taxon>
        <taxon>Burkholderiales</taxon>
        <taxon>Sphaerotilaceae</taxon>
        <taxon>Ideonella</taxon>
    </lineage>
</organism>
<feature type="domain" description="Nucleotidyltransferase-like" evidence="1">
    <location>
        <begin position="112"/>
        <end position="311"/>
    </location>
</feature>
<evidence type="ECO:0000313" key="3">
    <source>
        <dbReference type="Proteomes" id="UP000672097"/>
    </source>
</evidence>
<name>A0ABS5DRS0_9BURK</name>
<evidence type="ECO:0000313" key="2">
    <source>
        <dbReference type="EMBL" id="MBQ0933833.1"/>
    </source>
</evidence>
<keyword evidence="3" id="KW-1185">Reference proteome</keyword>
<accession>A0ABS5DRS0</accession>